<evidence type="ECO:0000259" key="7">
    <source>
        <dbReference type="Pfam" id="PF01593"/>
    </source>
</evidence>
<dbReference type="Gene3D" id="3.50.50.60">
    <property type="entry name" value="FAD/NAD(P)-binding domain"/>
    <property type="match status" value="2"/>
</dbReference>
<comment type="similarity">
    <text evidence="2 5">Belongs to the carotenoid/retinoid oxidoreductase family.</text>
</comment>
<comment type="pathway">
    <text evidence="1 5">Carotenoid biosynthesis.</text>
</comment>
<organism evidence="8 9">
    <name type="scientific">Craurococcus roseus</name>
    <dbReference type="NCBI Taxonomy" id="77585"/>
    <lineage>
        <taxon>Bacteria</taxon>
        <taxon>Pseudomonadati</taxon>
        <taxon>Pseudomonadota</taxon>
        <taxon>Alphaproteobacteria</taxon>
        <taxon>Acetobacterales</taxon>
        <taxon>Acetobacteraceae</taxon>
        <taxon>Craurococcus</taxon>
    </lineage>
</organism>
<evidence type="ECO:0000313" key="8">
    <source>
        <dbReference type="EMBL" id="GAA0577415.1"/>
    </source>
</evidence>
<dbReference type="Proteomes" id="UP001501588">
    <property type="component" value="Unassembled WGS sequence"/>
</dbReference>
<reference evidence="8 9" key="1">
    <citation type="journal article" date="2019" name="Int. J. Syst. Evol. Microbiol.">
        <title>The Global Catalogue of Microorganisms (GCM) 10K type strain sequencing project: providing services to taxonomists for standard genome sequencing and annotation.</title>
        <authorList>
            <consortium name="The Broad Institute Genomics Platform"/>
            <consortium name="The Broad Institute Genome Sequencing Center for Infectious Disease"/>
            <person name="Wu L."/>
            <person name="Ma J."/>
        </authorList>
    </citation>
    <scope>NUCLEOTIDE SEQUENCE [LARGE SCALE GENOMIC DNA]</scope>
    <source>
        <strain evidence="8 9">JCM 9933</strain>
    </source>
</reference>
<proteinExistence type="inferred from homology"/>
<dbReference type="Pfam" id="PF01593">
    <property type="entry name" value="Amino_oxidase"/>
    <property type="match status" value="1"/>
</dbReference>
<evidence type="ECO:0000256" key="5">
    <source>
        <dbReference type="RuleBase" id="RU362075"/>
    </source>
</evidence>
<keyword evidence="9" id="KW-1185">Reference proteome</keyword>
<comment type="caution">
    <text evidence="8">The sequence shown here is derived from an EMBL/GenBank/DDBJ whole genome shotgun (WGS) entry which is preliminary data.</text>
</comment>
<sequence>MVQRGTGRVVVVGAGIGGLAAALDLAARGFEVLVLERAAAPGGKMREVAVGGEGGARLDAGPTVFTMRWVFEDLFDAASASIADHLTLKPATVLARHAWDGGGGRLDLFADVARSADAIGAFAGAAEARGFRAFCDRARRVYRALEGPFIRAARPTPFSLAAAAGPSGLAGLMGASPFTTLWRALGDHFRDPRLRQLFARYATYCGSSPFLAPATLMLVAHVEQEGVWLVEGGMHRLARSMEELARARGATFRYGAEVAEIRVESGRAAGVALSTGERLDAAAVLVNADAAAVASGLFGPAARGALPPAERRDRSLSALTWAMLAEVEGFPLLRHTVFFSDDYPSEFEALFGRRRLPAAPTTYVCAQDRGAAEDDLAPSGPERLLCLVNAPATGDTTPPSQAEIERCETATFRLLERCGLTLRRRDSVLTGPAGFEKLFPATGGALYGRASHGWAASFARPGARTALPGLYLAGGSAHPGAGVPMAALSGRLASSSIASDLAKATAANTRASTARSRATATPGGTWTR</sequence>
<evidence type="ECO:0000256" key="3">
    <source>
        <dbReference type="ARBA" id="ARBA00022746"/>
    </source>
</evidence>
<evidence type="ECO:0000256" key="6">
    <source>
        <dbReference type="SAM" id="MobiDB-lite"/>
    </source>
</evidence>
<dbReference type="EMBL" id="BAAAFZ010000015">
    <property type="protein sequence ID" value="GAA0577415.1"/>
    <property type="molecule type" value="Genomic_DNA"/>
</dbReference>
<dbReference type="PROSITE" id="PS00982">
    <property type="entry name" value="PHYTOENE_DH"/>
    <property type="match status" value="1"/>
</dbReference>
<dbReference type="InterPro" id="IPR014105">
    <property type="entry name" value="Carotenoid/retinoid_OxRdtase"/>
</dbReference>
<dbReference type="InterPro" id="IPR054841">
    <property type="entry name" value="carotdesatCrtD"/>
</dbReference>
<feature type="region of interest" description="Disordered" evidence="6">
    <location>
        <begin position="508"/>
        <end position="528"/>
    </location>
</feature>
<feature type="compositionally biased region" description="Low complexity" evidence="6">
    <location>
        <begin position="508"/>
        <end position="521"/>
    </location>
</feature>
<accession>A0ABN1EY03</accession>
<evidence type="ECO:0000256" key="2">
    <source>
        <dbReference type="ARBA" id="ARBA00006046"/>
    </source>
</evidence>
<dbReference type="PANTHER" id="PTHR43734:SF7">
    <property type="entry name" value="4,4'-DIAPONEUROSPORENE OXYGENASE"/>
    <property type="match status" value="1"/>
</dbReference>
<dbReference type="NCBIfam" id="NF045637">
    <property type="entry name" value="carotdesatCrtDProt"/>
    <property type="match status" value="1"/>
</dbReference>
<keyword evidence="4 5" id="KW-0560">Oxidoreductase</keyword>
<feature type="domain" description="Amine oxidase" evidence="7">
    <location>
        <begin position="16"/>
        <end position="497"/>
    </location>
</feature>
<evidence type="ECO:0000313" key="9">
    <source>
        <dbReference type="Proteomes" id="UP001501588"/>
    </source>
</evidence>
<dbReference type="InterPro" id="IPR008150">
    <property type="entry name" value="Phytoene_DH_bac_CS"/>
</dbReference>
<gene>
    <name evidence="8" type="primary">crtI_1</name>
    <name evidence="8" type="ORF">GCM10009416_14960</name>
</gene>
<dbReference type="SUPFAM" id="SSF51905">
    <property type="entry name" value="FAD/NAD(P)-binding domain"/>
    <property type="match status" value="1"/>
</dbReference>
<evidence type="ECO:0000256" key="4">
    <source>
        <dbReference type="ARBA" id="ARBA00023002"/>
    </source>
</evidence>
<dbReference type="InterPro" id="IPR002937">
    <property type="entry name" value="Amino_oxidase"/>
</dbReference>
<dbReference type="PANTHER" id="PTHR43734">
    <property type="entry name" value="PHYTOENE DESATURASE"/>
    <property type="match status" value="1"/>
</dbReference>
<keyword evidence="3 5" id="KW-0125">Carotenoid biosynthesis</keyword>
<evidence type="ECO:0000256" key="1">
    <source>
        <dbReference type="ARBA" id="ARBA00004829"/>
    </source>
</evidence>
<dbReference type="InterPro" id="IPR036188">
    <property type="entry name" value="FAD/NAD-bd_sf"/>
</dbReference>
<name>A0ABN1EY03_9PROT</name>
<protein>
    <submittedName>
        <fullName evidence="8">Phytoene desaturase family protein</fullName>
    </submittedName>
</protein>
<dbReference type="RefSeq" id="WP_343894574.1">
    <property type="nucleotide sequence ID" value="NZ_BAAAFZ010000015.1"/>
</dbReference>
<dbReference type="NCBIfam" id="TIGR02734">
    <property type="entry name" value="crtI_fam"/>
    <property type="match status" value="1"/>
</dbReference>